<feature type="chain" id="PRO_5010890360" evidence="1">
    <location>
        <begin position="19"/>
        <end position="66"/>
    </location>
</feature>
<proteinExistence type="predicted"/>
<dbReference type="EMBL" id="LT853700">
    <property type="protein sequence ID" value="SMQ53771.1"/>
    <property type="molecule type" value="Genomic_DNA"/>
</dbReference>
<gene>
    <name evidence="2" type="ORF">ZT3D7_G8925</name>
</gene>
<keyword evidence="3" id="KW-1185">Reference proteome</keyword>
<feature type="signal peptide" evidence="1">
    <location>
        <begin position="1"/>
        <end position="18"/>
    </location>
</feature>
<protein>
    <submittedName>
        <fullName evidence="2">Uncharacterized protein</fullName>
    </submittedName>
</protein>
<accession>A0A1X7S2W6</accession>
<dbReference type="Proteomes" id="UP000215127">
    <property type="component" value="Chromosome 9"/>
</dbReference>
<evidence type="ECO:0000313" key="3">
    <source>
        <dbReference type="Proteomes" id="UP000215127"/>
    </source>
</evidence>
<reference evidence="2 3" key="1">
    <citation type="submission" date="2016-06" db="EMBL/GenBank/DDBJ databases">
        <authorList>
            <person name="Kjaerup R.B."/>
            <person name="Dalgaard T.S."/>
            <person name="Juul-Madsen H.R."/>
        </authorList>
    </citation>
    <scope>NUCLEOTIDE SEQUENCE [LARGE SCALE GENOMIC DNA]</scope>
</reference>
<name>A0A1X7S2W6_ZYMT9</name>
<evidence type="ECO:0000313" key="2">
    <source>
        <dbReference type="EMBL" id="SMQ53771.1"/>
    </source>
</evidence>
<sequence length="66" mass="7192">MQLFQLAFVLITASTALAQRFNCDSGLGYGAHGKCFCNPPQYCDSANPCVAGACEDRPDQQYAFCY</sequence>
<organism evidence="2 3">
    <name type="scientific">Zymoseptoria tritici (strain ST99CH_3D7)</name>
    <dbReference type="NCBI Taxonomy" id="1276538"/>
    <lineage>
        <taxon>Eukaryota</taxon>
        <taxon>Fungi</taxon>
        <taxon>Dikarya</taxon>
        <taxon>Ascomycota</taxon>
        <taxon>Pezizomycotina</taxon>
        <taxon>Dothideomycetes</taxon>
        <taxon>Dothideomycetidae</taxon>
        <taxon>Mycosphaerellales</taxon>
        <taxon>Mycosphaerellaceae</taxon>
        <taxon>Zymoseptoria</taxon>
    </lineage>
</organism>
<evidence type="ECO:0000256" key="1">
    <source>
        <dbReference type="SAM" id="SignalP"/>
    </source>
</evidence>
<dbReference type="AlphaFoldDB" id="A0A1X7S2W6"/>
<keyword evidence="1" id="KW-0732">Signal</keyword>